<dbReference type="PANTHER" id="PTHR43756:SF5">
    <property type="entry name" value="CHOLINE MONOOXYGENASE, CHLOROPLASTIC"/>
    <property type="match status" value="1"/>
</dbReference>
<keyword evidence="2" id="KW-0001">2Fe-2S</keyword>
<dbReference type="PANTHER" id="PTHR43756">
    <property type="entry name" value="CHOLINE MONOOXYGENASE, CHLOROPLASTIC"/>
    <property type="match status" value="1"/>
</dbReference>
<dbReference type="InterPro" id="IPR036922">
    <property type="entry name" value="Rieske_2Fe-2S_sf"/>
</dbReference>
<dbReference type="CDD" id="cd08882">
    <property type="entry name" value="RHO_alpha_C_MupW-like"/>
    <property type="match status" value="1"/>
</dbReference>
<dbReference type="PRINTS" id="PR00090">
    <property type="entry name" value="RNGDIOXGNASE"/>
</dbReference>
<keyword evidence="5" id="KW-0408">Iron</keyword>
<dbReference type="InterPro" id="IPR017941">
    <property type="entry name" value="Rieske_2Fe-2S"/>
</dbReference>
<dbReference type="RefSeq" id="WP_166252338.1">
    <property type="nucleotide sequence ID" value="NZ_JAAMOW010000002.1"/>
</dbReference>
<comment type="caution">
    <text evidence="9">The sequence shown here is derived from an EMBL/GenBank/DDBJ whole genome shotgun (WGS) entry which is preliminary data.</text>
</comment>
<evidence type="ECO:0000256" key="6">
    <source>
        <dbReference type="ARBA" id="ARBA00023014"/>
    </source>
</evidence>
<dbReference type="GO" id="GO:0005506">
    <property type="term" value="F:iron ion binding"/>
    <property type="evidence" value="ECO:0007669"/>
    <property type="project" value="InterPro"/>
</dbReference>
<evidence type="ECO:0000256" key="3">
    <source>
        <dbReference type="ARBA" id="ARBA00022723"/>
    </source>
</evidence>
<accession>A0A6M2BP18</accession>
<dbReference type="AlphaFoldDB" id="A0A6M2BP18"/>
<dbReference type="EMBL" id="JAAMOW010000002">
    <property type="protein sequence ID" value="NGY03975.1"/>
    <property type="molecule type" value="Genomic_DNA"/>
</dbReference>
<dbReference type="InterPro" id="IPR015879">
    <property type="entry name" value="Ring_hydroxy_dOase_asu_C_dom"/>
</dbReference>
<protein>
    <submittedName>
        <fullName evidence="9">Rieske 2Fe-2S domain-containing protein</fullName>
    </submittedName>
</protein>
<evidence type="ECO:0000313" key="10">
    <source>
        <dbReference type="Proteomes" id="UP000472676"/>
    </source>
</evidence>
<evidence type="ECO:0000256" key="4">
    <source>
        <dbReference type="ARBA" id="ARBA00023002"/>
    </source>
</evidence>
<dbReference type="Gene3D" id="2.102.10.10">
    <property type="entry name" value="Rieske [2Fe-2S] iron-sulphur domain"/>
    <property type="match status" value="1"/>
</dbReference>
<keyword evidence="6" id="KW-0411">Iron-sulfur</keyword>
<evidence type="ECO:0000256" key="5">
    <source>
        <dbReference type="ARBA" id="ARBA00023004"/>
    </source>
</evidence>
<keyword evidence="10" id="KW-1185">Reference proteome</keyword>
<dbReference type="Gene3D" id="3.90.380.10">
    <property type="entry name" value="Naphthalene 1,2-dioxygenase Alpha Subunit, Chain A, domain 1"/>
    <property type="match status" value="1"/>
</dbReference>
<dbReference type="GO" id="GO:0051537">
    <property type="term" value="F:2 iron, 2 sulfur cluster binding"/>
    <property type="evidence" value="ECO:0007669"/>
    <property type="project" value="UniProtKB-KW"/>
</dbReference>
<dbReference type="GO" id="GO:0016491">
    <property type="term" value="F:oxidoreductase activity"/>
    <property type="evidence" value="ECO:0007669"/>
    <property type="project" value="UniProtKB-KW"/>
</dbReference>
<sequence length="470" mass="53315">MSLAFGKDRASESGNDRDWPPGWRTMPHGISVGRYTDPDFAALEYEKLWSRVWQVAARLDEIPQAGDYTVYTIGDQSVLLVRADDATVKAYHNFCPHRGTTLAEGCGHFDRARIVCPFHGWRWDLAGRNQLVLERQEFRDGQLQDGDVALREVAVAVHAGLVFINLDRNPPSFDDYIAPARPWLDGMAIGQMRHYWWKELSIPANWKNAQEAFMEAYHVSATHPQLDKLGREIVYGESMDLDGDLNHRIVDYDAMANGHGRFYAGQSPVRGRIQKTGGAAVDPIDAMTERLMLIVDGMDAMTLKEDVEVLQTLRGKPIPDGSSLGGEFVRALYARAAEQQRPMPTMAPEFLSMWGGEIFLFPNFLILPQAGNCEMYRSRPHPTDPDRCIFEIWSTKTCPAGVTPPRATVERVTDPADPKQLLLIPRQDLSNLARVQKGMHARRMRQTWLSNRQETLILNMHRELDRYLQT</sequence>
<evidence type="ECO:0000256" key="7">
    <source>
        <dbReference type="SAM" id="MobiDB-lite"/>
    </source>
</evidence>
<keyword evidence="3" id="KW-0479">Metal-binding</keyword>
<proteinExistence type="predicted"/>
<feature type="region of interest" description="Disordered" evidence="7">
    <location>
        <begin position="1"/>
        <end position="22"/>
    </location>
</feature>
<dbReference type="InterPro" id="IPR001663">
    <property type="entry name" value="Rng_hydr_dOase-A"/>
</dbReference>
<dbReference type="Proteomes" id="UP000472676">
    <property type="component" value="Unassembled WGS sequence"/>
</dbReference>
<dbReference type="Pfam" id="PF00848">
    <property type="entry name" value="Ring_hydroxyl_A"/>
    <property type="match status" value="2"/>
</dbReference>
<dbReference type="PROSITE" id="PS51296">
    <property type="entry name" value="RIESKE"/>
    <property type="match status" value="1"/>
</dbReference>
<dbReference type="SUPFAM" id="SSF50022">
    <property type="entry name" value="ISP domain"/>
    <property type="match status" value="1"/>
</dbReference>
<feature type="compositionally biased region" description="Basic and acidic residues" evidence="7">
    <location>
        <begin position="1"/>
        <end position="19"/>
    </location>
</feature>
<dbReference type="CDD" id="cd03469">
    <property type="entry name" value="Rieske_RO_Alpha_N"/>
    <property type="match status" value="1"/>
</dbReference>
<feature type="domain" description="Rieske" evidence="8">
    <location>
        <begin position="53"/>
        <end position="164"/>
    </location>
</feature>
<dbReference type="SUPFAM" id="SSF55961">
    <property type="entry name" value="Bet v1-like"/>
    <property type="match status" value="1"/>
</dbReference>
<evidence type="ECO:0000256" key="1">
    <source>
        <dbReference type="ARBA" id="ARBA00001962"/>
    </source>
</evidence>
<organism evidence="9 10">
    <name type="scientific">Solimonas terrae</name>
    <dbReference type="NCBI Taxonomy" id="1396819"/>
    <lineage>
        <taxon>Bacteria</taxon>
        <taxon>Pseudomonadati</taxon>
        <taxon>Pseudomonadota</taxon>
        <taxon>Gammaproteobacteria</taxon>
        <taxon>Nevskiales</taxon>
        <taxon>Nevskiaceae</taxon>
        <taxon>Solimonas</taxon>
    </lineage>
</organism>
<evidence type="ECO:0000313" key="9">
    <source>
        <dbReference type="EMBL" id="NGY03975.1"/>
    </source>
</evidence>
<keyword evidence="4" id="KW-0560">Oxidoreductase</keyword>
<name>A0A6M2BP18_9GAMM</name>
<dbReference type="Pfam" id="PF00355">
    <property type="entry name" value="Rieske"/>
    <property type="match status" value="1"/>
</dbReference>
<reference evidence="9 10" key="1">
    <citation type="journal article" date="2014" name="Int. J. Syst. Evol. Microbiol.">
        <title>Solimonas terrae sp. nov., isolated from soil.</title>
        <authorList>
            <person name="Kim S.J."/>
            <person name="Moon J.Y."/>
            <person name="Weon H.Y."/>
            <person name="Ahn J.H."/>
            <person name="Chen W.M."/>
            <person name="Kwon S.W."/>
        </authorList>
    </citation>
    <scope>NUCLEOTIDE SEQUENCE [LARGE SCALE GENOMIC DNA]</scope>
    <source>
        <strain evidence="9 10">KIS83-12</strain>
    </source>
</reference>
<evidence type="ECO:0000256" key="2">
    <source>
        <dbReference type="ARBA" id="ARBA00022714"/>
    </source>
</evidence>
<comment type="cofactor">
    <cofactor evidence="1">
        <name>Fe cation</name>
        <dbReference type="ChEBI" id="CHEBI:24875"/>
    </cofactor>
</comment>
<gene>
    <name evidence="9" type="ORF">G7Y85_04305</name>
</gene>
<evidence type="ECO:0000259" key="8">
    <source>
        <dbReference type="PROSITE" id="PS51296"/>
    </source>
</evidence>